<reference evidence="2 3" key="1">
    <citation type="submission" date="2019-08" db="EMBL/GenBank/DDBJ databases">
        <title>Draft genome sequences of two oriental melons (Cucumis melo L. var makuwa).</title>
        <authorList>
            <person name="Kwon S.-Y."/>
        </authorList>
    </citation>
    <scope>NUCLEOTIDE SEQUENCE [LARGE SCALE GENOMIC DNA]</scope>
    <source>
        <strain evidence="3">cv. Chang Bougi</strain>
        <tissue evidence="2">Leaf</tissue>
    </source>
</reference>
<feature type="compositionally biased region" description="Polar residues" evidence="1">
    <location>
        <begin position="226"/>
        <end position="237"/>
    </location>
</feature>
<protein>
    <submittedName>
        <fullName evidence="2">Pol protein</fullName>
    </submittedName>
</protein>
<name>A0A5D3E356_CUCMM</name>
<comment type="caution">
    <text evidence="2">The sequence shown here is derived from an EMBL/GenBank/DDBJ whole genome shotgun (WGS) entry which is preliminary data.</text>
</comment>
<dbReference type="Proteomes" id="UP000321947">
    <property type="component" value="Unassembled WGS sequence"/>
</dbReference>
<evidence type="ECO:0000313" key="3">
    <source>
        <dbReference type="Proteomes" id="UP000321947"/>
    </source>
</evidence>
<organism evidence="2 3">
    <name type="scientific">Cucumis melo var. makuwa</name>
    <name type="common">Oriental melon</name>
    <dbReference type="NCBI Taxonomy" id="1194695"/>
    <lineage>
        <taxon>Eukaryota</taxon>
        <taxon>Viridiplantae</taxon>
        <taxon>Streptophyta</taxon>
        <taxon>Embryophyta</taxon>
        <taxon>Tracheophyta</taxon>
        <taxon>Spermatophyta</taxon>
        <taxon>Magnoliopsida</taxon>
        <taxon>eudicotyledons</taxon>
        <taxon>Gunneridae</taxon>
        <taxon>Pentapetalae</taxon>
        <taxon>rosids</taxon>
        <taxon>fabids</taxon>
        <taxon>Cucurbitales</taxon>
        <taxon>Cucurbitaceae</taxon>
        <taxon>Benincaseae</taxon>
        <taxon>Cucumis</taxon>
    </lineage>
</organism>
<evidence type="ECO:0000313" key="2">
    <source>
        <dbReference type="EMBL" id="TYK30553.1"/>
    </source>
</evidence>
<feature type="region of interest" description="Disordered" evidence="1">
    <location>
        <begin position="217"/>
        <end position="237"/>
    </location>
</feature>
<dbReference type="AlphaFoldDB" id="A0A5D3E356"/>
<proteinExistence type="predicted"/>
<accession>A0A5D3E356</accession>
<gene>
    <name evidence="2" type="ORF">E5676_scaffold924G00040</name>
</gene>
<evidence type="ECO:0000256" key="1">
    <source>
        <dbReference type="SAM" id="MobiDB-lite"/>
    </source>
</evidence>
<sequence>MFGVLTGEGIKIKASRFQHNISLRSMVKQSVSAQHITFEDMLQACVLEFSGSSPIITVTRLPLGAVGEQRMLGPELVQTTNTAIQKNRTRDKVFLKVALMKGVYSHASPPTLIFNLFSPLLHPSPQPSRPYHLPRGGVIYVASLVFLYLSTADHLNSSLSLVRRGLKRTQPSPKLPSSLLCCRPSREVTQPCRHWFPPSRLNQVELRAKPRAELSYKMNREPSPSGPTLANPTRATSHPSRFSKLIFLFTEPYKLCPSMSSHGVKEVMLEFLGFTTSVVWSQLSSTWVDSFGH</sequence>
<dbReference type="EMBL" id="SSTD01000499">
    <property type="protein sequence ID" value="TYK30553.1"/>
    <property type="molecule type" value="Genomic_DNA"/>
</dbReference>